<dbReference type="InterPro" id="IPR001466">
    <property type="entry name" value="Beta-lactam-related"/>
</dbReference>
<proteinExistence type="predicted"/>
<accession>A0A3B0RSK2</accession>
<dbReference type="InterPro" id="IPR050789">
    <property type="entry name" value="Diverse_Enzym_Activities"/>
</dbReference>
<name>A0A3B0RSK2_9ZZZZ</name>
<dbReference type="InterPro" id="IPR012338">
    <property type="entry name" value="Beta-lactam/transpept-like"/>
</dbReference>
<sequence>MGFKNCLKALLAGFLLLGQSAHAAELVPLPAQPENLAWPTNGWQQTSMPPNTAAQVSALLQSAMSQELDDVMGETRAVVIIHKGKLVAERYRDGFGPETKQLSWSMAKSVTSALVGRAVRLGMIKDIDEAMPGPWGANDARSKISWRQWLNMTDGLAYAEIGEDNLQKNDVVQMMFGQGRFDTISYAKELPQAYAPGSHWNYSTAGFHLLSSALQGLIAAQKNVSPPAPAQMVDFANAKLFDPLQMNVSIEFDPAGTYLGGSLVWASARDFAKFGFLYLRDGVWDGERLLPEGWVDFSRTKTPADNATVYGAGWWINAANPDDIRPSGQGSAIGPRDAFSAQGHEGQVIWVVPSRDLVIVRLGLMGNGEQNWPALYDWSQKIAMAFPAVK</sequence>
<gene>
    <name evidence="2" type="ORF">MNBD_ALPHA06-1495</name>
</gene>
<dbReference type="PANTHER" id="PTHR43283:SF7">
    <property type="entry name" value="BETA-LACTAMASE-RELATED DOMAIN-CONTAINING PROTEIN"/>
    <property type="match status" value="1"/>
</dbReference>
<protein>
    <submittedName>
        <fullName evidence="2">Beta-lactamase class C-like and penicillin binding proteins (PBPs) superfamily</fullName>
    </submittedName>
</protein>
<dbReference type="Pfam" id="PF00144">
    <property type="entry name" value="Beta-lactamase"/>
    <property type="match status" value="1"/>
</dbReference>
<reference evidence="2" key="1">
    <citation type="submission" date="2018-06" db="EMBL/GenBank/DDBJ databases">
        <authorList>
            <person name="Zhirakovskaya E."/>
        </authorList>
    </citation>
    <scope>NUCLEOTIDE SEQUENCE</scope>
</reference>
<dbReference type="AlphaFoldDB" id="A0A3B0RSK2"/>
<evidence type="ECO:0000259" key="1">
    <source>
        <dbReference type="Pfam" id="PF00144"/>
    </source>
</evidence>
<feature type="domain" description="Beta-lactamase-related" evidence="1">
    <location>
        <begin position="77"/>
        <end position="362"/>
    </location>
</feature>
<dbReference type="SUPFAM" id="SSF56601">
    <property type="entry name" value="beta-lactamase/transpeptidase-like"/>
    <property type="match status" value="1"/>
</dbReference>
<dbReference type="PANTHER" id="PTHR43283">
    <property type="entry name" value="BETA-LACTAMASE-RELATED"/>
    <property type="match status" value="1"/>
</dbReference>
<dbReference type="EMBL" id="UOEE01000039">
    <property type="protein sequence ID" value="VAV87503.1"/>
    <property type="molecule type" value="Genomic_DNA"/>
</dbReference>
<organism evidence="2">
    <name type="scientific">hydrothermal vent metagenome</name>
    <dbReference type="NCBI Taxonomy" id="652676"/>
    <lineage>
        <taxon>unclassified sequences</taxon>
        <taxon>metagenomes</taxon>
        <taxon>ecological metagenomes</taxon>
    </lineage>
</organism>
<evidence type="ECO:0000313" key="2">
    <source>
        <dbReference type="EMBL" id="VAV87503.1"/>
    </source>
</evidence>
<dbReference type="Gene3D" id="3.40.710.10">
    <property type="entry name" value="DD-peptidase/beta-lactamase superfamily"/>
    <property type="match status" value="1"/>
</dbReference>